<organism evidence="2">
    <name type="scientific">Arundo donax</name>
    <name type="common">Giant reed</name>
    <name type="synonym">Donax arundinaceus</name>
    <dbReference type="NCBI Taxonomy" id="35708"/>
    <lineage>
        <taxon>Eukaryota</taxon>
        <taxon>Viridiplantae</taxon>
        <taxon>Streptophyta</taxon>
        <taxon>Embryophyta</taxon>
        <taxon>Tracheophyta</taxon>
        <taxon>Spermatophyta</taxon>
        <taxon>Magnoliopsida</taxon>
        <taxon>Liliopsida</taxon>
        <taxon>Poales</taxon>
        <taxon>Poaceae</taxon>
        <taxon>PACMAD clade</taxon>
        <taxon>Arundinoideae</taxon>
        <taxon>Arundineae</taxon>
        <taxon>Arundo</taxon>
    </lineage>
</organism>
<sequence>MSGPGQKEHVYFPLHCQISRCRPQNLLTIYSVLVLCSHPILLLLCSTSLLTLRILHMIHYVVVPV</sequence>
<keyword evidence="1" id="KW-0472">Membrane</keyword>
<protein>
    <submittedName>
        <fullName evidence="2">Uncharacterized protein</fullName>
    </submittedName>
</protein>
<evidence type="ECO:0000313" key="2">
    <source>
        <dbReference type="EMBL" id="JAE19946.1"/>
    </source>
</evidence>
<reference evidence="2" key="2">
    <citation type="journal article" date="2015" name="Data Brief">
        <title>Shoot transcriptome of the giant reed, Arundo donax.</title>
        <authorList>
            <person name="Barrero R.A."/>
            <person name="Guerrero F.D."/>
            <person name="Moolhuijzen P."/>
            <person name="Goolsby J.A."/>
            <person name="Tidwell J."/>
            <person name="Bellgard S.E."/>
            <person name="Bellgard M.I."/>
        </authorList>
    </citation>
    <scope>NUCLEOTIDE SEQUENCE</scope>
    <source>
        <tissue evidence="2">Shoot tissue taken approximately 20 cm above the soil surface</tissue>
    </source>
</reference>
<name>A0A0A9GBM4_ARUDO</name>
<evidence type="ECO:0000256" key="1">
    <source>
        <dbReference type="SAM" id="Phobius"/>
    </source>
</evidence>
<keyword evidence="1" id="KW-1133">Transmembrane helix</keyword>
<keyword evidence="1" id="KW-0812">Transmembrane</keyword>
<dbReference type="EMBL" id="GBRH01177950">
    <property type="protein sequence ID" value="JAE19946.1"/>
    <property type="molecule type" value="Transcribed_RNA"/>
</dbReference>
<proteinExistence type="predicted"/>
<reference evidence="2" key="1">
    <citation type="submission" date="2014-09" db="EMBL/GenBank/DDBJ databases">
        <authorList>
            <person name="Magalhaes I.L.F."/>
            <person name="Oliveira U."/>
            <person name="Santos F.R."/>
            <person name="Vidigal T.H.D.A."/>
            <person name="Brescovit A.D."/>
            <person name="Santos A.J."/>
        </authorList>
    </citation>
    <scope>NUCLEOTIDE SEQUENCE</scope>
    <source>
        <tissue evidence="2">Shoot tissue taken approximately 20 cm above the soil surface</tissue>
    </source>
</reference>
<dbReference type="AlphaFoldDB" id="A0A0A9GBM4"/>
<accession>A0A0A9GBM4</accession>
<feature type="transmembrane region" description="Helical" evidence="1">
    <location>
        <begin position="29"/>
        <end position="52"/>
    </location>
</feature>